<dbReference type="KEGG" id="ssck:SPSK_06708"/>
<sequence length="134" mass="14211">MPMAGGCEGLRQTKTKLGAAGTKGKICKGTVGIPGDRPRISNANRLLEEGLLMKDEELVEGAVINTEKAEGGDDLVMGNWKRAGARGSAVEVLCVLKCGTVAPSLRGDNQAKYPRLWNHVILMKWKATFGSGST</sequence>
<reference evidence="1" key="2">
    <citation type="journal article" date="2015" name="Eukaryot. Cell">
        <title>Asexual propagation of a virulent clone complex in a human and feline outbreak of sporotrichosis.</title>
        <authorList>
            <person name="Teixeira Mde M."/>
            <person name="Rodrigues A.M."/>
            <person name="Tsui C.K."/>
            <person name="de Almeida L.G."/>
            <person name="Van Diepeningen A.D."/>
            <person name="van den Ende B.G."/>
            <person name="Fernandes G.F."/>
            <person name="Kano R."/>
            <person name="Hamelin R.C."/>
            <person name="Lopes-Bezerra L.M."/>
            <person name="Vasconcelos A.T."/>
            <person name="de Hoog S."/>
            <person name="de Camargo Z.P."/>
            <person name="Felipe M.S."/>
        </authorList>
    </citation>
    <scope>NUCLEOTIDE SEQUENCE [LARGE SCALE GENOMIC DNA]</scope>
    <source>
        <strain evidence="1">1099-18</strain>
    </source>
</reference>
<proteinExistence type="predicted"/>
<accession>A0A0F2MJF7</accession>
<dbReference type="VEuPathDB" id="FungiDB:SPSK_06708"/>
<name>A0A0F2MJF7_SPOSC</name>
<protein>
    <submittedName>
        <fullName evidence="1">Uncharacterized protein</fullName>
    </submittedName>
</protein>
<dbReference type="GeneID" id="27668684"/>
<dbReference type="EMBL" id="AXCR01000001">
    <property type="protein sequence ID" value="KJR89757.1"/>
    <property type="molecule type" value="Genomic_DNA"/>
</dbReference>
<gene>
    <name evidence="1" type="ORF">SPSK_06708</name>
</gene>
<dbReference type="RefSeq" id="XP_016592433.1">
    <property type="nucleotide sequence ID" value="XM_016733407.1"/>
</dbReference>
<comment type="caution">
    <text evidence="1">The sequence shown here is derived from an EMBL/GenBank/DDBJ whole genome shotgun (WGS) entry which is preliminary data.</text>
</comment>
<reference evidence="1" key="1">
    <citation type="journal article" date="2014" name="BMC Genomics">
        <title>Comparative genomics of the major fungal agents of human and animal Sporotrichosis: Sporothrix schenckii and Sporothrix brasiliensis.</title>
        <authorList>
            <person name="Teixeira M.M."/>
            <person name="de Almeida L.G."/>
            <person name="Kubitschek-Barreira P."/>
            <person name="Alves F.L."/>
            <person name="Kioshima E.S."/>
            <person name="Abadio A.K."/>
            <person name="Fernandes L."/>
            <person name="Derengowski L.S."/>
            <person name="Ferreira K.S."/>
            <person name="Souza R.C."/>
            <person name="Ruiz J.C."/>
            <person name="de Andrade N.C."/>
            <person name="Paes H.C."/>
            <person name="Nicola A.M."/>
            <person name="Albuquerque P."/>
            <person name="Gerber A.L."/>
            <person name="Martins V.P."/>
            <person name="Peconick L.D."/>
            <person name="Neto A.V."/>
            <person name="Chaucanez C.B."/>
            <person name="Silva P.A."/>
            <person name="Cunha O.L."/>
            <person name="de Oliveira F.F."/>
            <person name="dos Santos T.C."/>
            <person name="Barros A.L."/>
            <person name="Soares M.A."/>
            <person name="de Oliveira L.M."/>
            <person name="Marini M.M."/>
            <person name="Villalobos-Duno H."/>
            <person name="Cunha M.M."/>
            <person name="de Hoog S."/>
            <person name="da Silveira J.F."/>
            <person name="Henrissat B."/>
            <person name="Nino-Vega G.A."/>
            <person name="Cisalpino P.S."/>
            <person name="Mora-Montes H.M."/>
            <person name="Almeida S.R."/>
            <person name="Stajich J.E."/>
            <person name="Lopes-Bezerra L.M."/>
            <person name="Vasconcelos A.T."/>
            <person name="Felipe M.S."/>
        </authorList>
    </citation>
    <scope>NUCLEOTIDE SEQUENCE [LARGE SCALE GENOMIC DNA]</scope>
    <source>
        <strain evidence="1">1099-18</strain>
    </source>
</reference>
<organism evidence="1">
    <name type="scientific">Sporothrix schenckii 1099-18</name>
    <dbReference type="NCBI Taxonomy" id="1397361"/>
    <lineage>
        <taxon>Eukaryota</taxon>
        <taxon>Fungi</taxon>
        <taxon>Dikarya</taxon>
        <taxon>Ascomycota</taxon>
        <taxon>Pezizomycotina</taxon>
        <taxon>Sordariomycetes</taxon>
        <taxon>Sordariomycetidae</taxon>
        <taxon>Ophiostomatales</taxon>
        <taxon>Ophiostomataceae</taxon>
        <taxon>Sporothrix</taxon>
    </lineage>
</organism>
<dbReference type="AlphaFoldDB" id="A0A0F2MJF7"/>
<dbReference type="Proteomes" id="UP000033710">
    <property type="component" value="Unassembled WGS sequence"/>
</dbReference>
<evidence type="ECO:0000313" key="1">
    <source>
        <dbReference type="EMBL" id="KJR89757.1"/>
    </source>
</evidence>